<name>A0A484D5M7_PERFV</name>
<keyword evidence="3 11" id="KW-1133">Transmembrane helix</keyword>
<comment type="caution">
    <text evidence="11">Lacks conserved residue(s) required for the propagation of feature annotation.</text>
</comment>
<feature type="transmembrane region" description="Helical" evidence="11">
    <location>
        <begin position="189"/>
        <end position="216"/>
    </location>
</feature>
<evidence type="ECO:0000256" key="7">
    <source>
        <dbReference type="ARBA" id="ARBA00023170"/>
    </source>
</evidence>
<feature type="transmembrane region" description="Helical" evidence="11">
    <location>
        <begin position="69"/>
        <end position="95"/>
    </location>
</feature>
<dbReference type="PANTHER" id="PTHR24247:SF180">
    <property type="entry name" value="MUSCARINIC ACETYLCHOLINE RECEPTOR M4"/>
    <property type="match status" value="1"/>
</dbReference>
<keyword evidence="4 11" id="KW-0770">Synapse</keyword>
<dbReference type="GO" id="GO:0007187">
    <property type="term" value="P:G protein-coupled receptor signaling pathway, coupled to cyclic nucleotide second messenger"/>
    <property type="evidence" value="ECO:0007669"/>
    <property type="project" value="TreeGrafter"/>
</dbReference>
<keyword evidence="2 10" id="KW-0812">Transmembrane</keyword>
<gene>
    <name evidence="14" type="ORF">EPR50_G00093030</name>
</gene>
<evidence type="ECO:0000256" key="9">
    <source>
        <dbReference type="ARBA" id="ARBA00023257"/>
    </source>
</evidence>
<dbReference type="InterPro" id="IPR000276">
    <property type="entry name" value="GPCR_Rhodpsn"/>
</dbReference>
<dbReference type="PRINTS" id="PR00237">
    <property type="entry name" value="GPCRRHODOPSN"/>
</dbReference>
<evidence type="ECO:0000256" key="6">
    <source>
        <dbReference type="ARBA" id="ARBA00023136"/>
    </source>
</evidence>
<feature type="transmembrane region" description="Helical" evidence="11">
    <location>
        <begin position="107"/>
        <end position="128"/>
    </location>
</feature>
<proteinExistence type="inferred from homology"/>
<keyword evidence="1 11" id="KW-1003">Cell membrane</keyword>
<dbReference type="CDD" id="cd15049">
    <property type="entry name" value="7tmA_mAChR"/>
    <property type="match status" value="1"/>
</dbReference>
<evidence type="ECO:0000256" key="5">
    <source>
        <dbReference type="ARBA" id="ARBA00023040"/>
    </source>
</evidence>
<evidence type="ECO:0000256" key="3">
    <source>
        <dbReference type="ARBA" id="ARBA00022989"/>
    </source>
</evidence>
<evidence type="ECO:0000256" key="4">
    <source>
        <dbReference type="ARBA" id="ARBA00023018"/>
    </source>
</evidence>
<dbReference type="PRINTS" id="PR00243">
    <property type="entry name" value="MUSCARINICR"/>
</dbReference>
<accession>A0A484D5M7</accession>
<feature type="transmembrane region" description="Helical" evidence="11">
    <location>
        <begin position="32"/>
        <end position="57"/>
    </location>
</feature>
<evidence type="ECO:0000256" key="8">
    <source>
        <dbReference type="ARBA" id="ARBA00023224"/>
    </source>
</evidence>
<dbReference type="SUPFAM" id="SSF81321">
    <property type="entry name" value="Family A G protein-coupled receptor-like"/>
    <property type="match status" value="1"/>
</dbReference>
<dbReference type="STRING" id="8167.A0A484D5M7"/>
<dbReference type="GO" id="GO:0045211">
    <property type="term" value="C:postsynaptic membrane"/>
    <property type="evidence" value="ECO:0007669"/>
    <property type="project" value="UniProtKB-SubCell"/>
</dbReference>
<dbReference type="Pfam" id="PF00001">
    <property type="entry name" value="7tm_1"/>
    <property type="match status" value="1"/>
</dbReference>
<evidence type="ECO:0000313" key="15">
    <source>
        <dbReference type="Proteomes" id="UP000295070"/>
    </source>
</evidence>
<feature type="region of interest" description="Disordered" evidence="12">
    <location>
        <begin position="254"/>
        <end position="283"/>
    </location>
</feature>
<evidence type="ECO:0000256" key="10">
    <source>
        <dbReference type="RuleBase" id="RU000688"/>
    </source>
</evidence>
<evidence type="ECO:0000259" key="13">
    <source>
        <dbReference type="PROSITE" id="PS50262"/>
    </source>
</evidence>
<dbReference type="PROSITE" id="PS00237">
    <property type="entry name" value="G_PROTEIN_RECEP_F1_1"/>
    <property type="match status" value="1"/>
</dbReference>
<evidence type="ECO:0000256" key="12">
    <source>
        <dbReference type="SAM" id="MobiDB-lite"/>
    </source>
</evidence>
<dbReference type="GO" id="GO:0004993">
    <property type="term" value="F:G protein-coupled serotonin receptor activity"/>
    <property type="evidence" value="ECO:0007669"/>
    <property type="project" value="TreeGrafter"/>
</dbReference>
<feature type="compositionally biased region" description="Polar residues" evidence="12">
    <location>
        <begin position="254"/>
        <end position="271"/>
    </location>
</feature>
<dbReference type="GO" id="GO:0007197">
    <property type="term" value="P:adenylate cyclase-inhibiting G protein-coupled acetylcholine receptor signaling pathway"/>
    <property type="evidence" value="ECO:0007669"/>
    <property type="project" value="TreeGrafter"/>
</dbReference>
<reference evidence="14 15" key="1">
    <citation type="submission" date="2019-01" db="EMBL/GenBank/DDBJ databases">
        <title>A chromosome-scale genome assembly of the yellow perch, Perca flavescens.</title>
        <authorList>
            <person name="Feron R."/>
            <person name="Morvezen R."/>
            <person name="Bestin A."/>
            <person name="Haffray P."/>
            <person name="Klopp C."/>
            <person name="Zahm M."/>
            <person name="Cabau C."/>
            <person name="Roques C."/>
            <person name="Donnadieu C."/>
            <person name="Bouchez O."/>
            <person name="Christie M."/>
            <person name="Larson W."/>
            <person name="Guiguen Y."/>
        </authorList>
    </citation>
    <scope>NUCLEOTIDE SEQUENCE [LARGE SCALE GENOMIC DNA]</scope>
    <source>
        <strain evidence="14">YP-PL-M2</strain>
        <tissue evidence="14">Blood</tissue>
    </source>
</reference>
<feature type="transmembrane region" description="Helical" evidence="11">
    <location>
        <begin position="149"/>
        <end position="169"/>
    </location>
</feature>
<dbReference type="PANTHER" id="PTHR24247">
    <property type="entry name" value="5-HYDROXYTRYPTAMINE RECEPTOR"/>
    <property type="match status" value="1"/>
</dbReference>
<keyword evidence="9 11" id="KW-0628">Postsynaptic cell membrane</keyword>
<dbReference type="InterPro" id="IPR017452">
    <property type="entry name" value="GPCR_Rhodpsn_7TM"/>
</dbReference>
<dbReference type="EMBL" id="SCKG01000008">
    <property type="protein sequence ID" value="TDH09990.1"/>
    <property type="molecule type" value="Genomic_DNA"/>
</dbReference>
<comment type="caution">
    <text evidence="14">The sequence shown here is derived from an EMBL/GenBank/DDBJ whole genome shotgun (WGS) entry which is preliminary data.</text>
</comment>
<dbReference type="GO" id="GO:0016907">
    <property type="term" value="F:G protein-coupled acetylcholine receptor activity"/>
    <property type="evidence" value="ECO:0007669"/>
    <property type="project" value="UniProtKB-UniRule"/>
</dbReference>
<evidence type="ECO:0000313" key="14">
    <source>
        <dbReference type="EMBL" id="TDH09990.1"/>
    </source>
</evidence>
<organism evidence="14 15">
    <name type="scientific">Perca flavescens</name>
    <name type="common">American yellow perch</name>
    <name type="synonym">Morone flavescens</name>
    <dbReference type="NCBI Taxonomy" id="8167"/>
    <lineage>
        <taxon>Eukaryota</taxon>
        <taxon>Metazoa</taxon>
        <taxon>Chordata</taxon>
        <taxon>Craniata</taxon>
        <taxon>Vertebrata</taxon>
        <taxon>Euteleostomi</taxon>
        <taxon>Actinopterygii</taxon>
        <taxon>Neopterygii</taxon>
        <taxon>Teleostei</taxon>
        <taxon>Neoteleostei</taxon>
        <taxon>Acanthomorphata</taxon>
        <taxon>Eupercaria</taxon>
        <taxon>Perciformes</taxon>
        <taxon>Percoidei</taxon>
        <taxon>Percidae</taxon>
        <taxon>Percinae</taxon>
        <taxon>Perca</taxon>
    </lineage>
</organism>
<evidence type="ECO:0000256" key="11">
    <source>
        <dbReference type="RuleBase" id="RU361191"/>
    </source>
</evidence>
<feature type="transmembrane region" description="Helical" evidence="11">
    <location>
        <begin position="343"/>
        <end position="361"/>
    </location>
</feature>
<comment type="subcellular location">
    <subcellularLocation>
        <location evidence="11">Cell membrane</location>
        <topology evidence="11">Multi-pass membrane protein</topology>
    </subcellularLocation>
    <subcellularLocation>
        <location evidence="11">Postsynaptic cell membrane</location>
        <topology evidence="11">Multi-pass membrane protein</topology>
    </subcellularLocation>
</comment>
<dbReference type="Gene3D" id="1.20.1070.10">
    <property type="entry name" value="Rhodopsin 7-helix transmembrane proteins"/>
    <property type="match status" value="2"/>
</dbReference>
<feature type="domain" description="G-protein coupled receptors family 1 profile" evidence="13">
    <location>
        <begin position="49"/>
        <end position="398"/>
    </location>
</feature>
<dbReference type="AlphaFoldDB" id="A0A484D5M7"/>
<comment type="function">
    <text evidence="11">The muscarinic acetylcholine receptor mediates various cellular responses, including inhibition of adenylate cyclase, breakdown of phosphoinositides and modulation of potassium channels through the action of G proteins.</text>
</comment>
<keyword evidence="6 11" id="KW-0472">Membrane</keyword>
<keyword evidence="7 10" id="KW-0675">Receptor</keyword>
<evidence type="ECO:0000256" key="2">
    <source>
        <dbReference type="ARBA" id="ARBA00022692"/>
    </source>
</evidence>
<dbReference type="InterPro" id="IPR000995">
    <property type="entry name" value="Musac_Ach_rcpt"/>
</dbReference>
<keyword evidence="15" id="KW-1185">Reference proteome</keyword>
<dbReference type="Proteomes" id="UP000295070">
    <property type="component" value="Chromosome 8"/>
</dbReference>
<sequence>MDTEWMTYTLDFSGLPAGTAAPPPYSTGTARLILIAVVTGALSAITVLGNALVILSIKVNRRLRTINNYFLLSLAAADLIIGVLSMNVYTMYLLLGYWPLGAALCDLWLVLDYVVSAASVLNLLVICLDRYLCMTRPLSYPARRTRGTAAAMIGGAWLLSLALWAPAILCWQTRGGRRMVADNQCYAHLLASPAVTLATTLPSFYLPALVMVGLYCRLSAASRSRLSALQAVRGARWTSSPSVRDFPFQRRSWVTSDPGSDLSLNRESSTPKPGGSQKASRYHPQTAAARHACHAVDEYDNKTETESSNEDLHRTAFAAFASCPSLRSQERRQRRVMARERRVTNTILAILLAFIVTWTPYNVMAVVAAFCHVCIPLDLWIAGYWLCYVNSAINPACYALCNVTFRKTFCRLLRCRGNKQR</sequence>
<evidence type="ECO:0000256" key="1">
    <source>
        <dbReference type="ARBA" id="ARBA00022475"/>
    </source>
</evidence>
<dbReference type="PROSITE" id="PS50262">
    <property type="entry name" value="G_PROTEIN_RECEP_F1_2"/>
    <property type="match status" value="1"/>
</dbReference>
<dbReference type="GO" id="GO:0030425">
    <property type="term" value="C:dendrite"/>
    <property type="evidence" value="ECO:0007669"/>
    <property type="project" value="TreeGrafter"/>
</dbReference>
<keyword evidence="8 10" id="KW-0807">Transducer</keyword>
<keyword evidence="5 10" id="KW-0297">G-protein coupled receptor</keyword>
<protein>
    <recommendedName>
        <fullName evidence="11">Muscarinic acetylcholine receptor</fullName>
    </recommendedName>
</protein>
<comment type="similarity">
    <text evidence="11">Belongs to the G-protein coupled receptor 1 family. Muscarinic acetylcholine receptor subfamily.</text>
</comment>